<dbReference type="Pfam" id="PF11316">
    <property type="entry name" value="Rhamno_transf"/>
    <property type="match status" value="1"/>
</dbReference>
<dbReference type="OrthoDB" id="9771846at2"/>
<dbReference type="AlphaFoldDB" id="A0A1H6XCT9"/>
<dbReference type="InterPro" id="IPR021466">
    <property type="entry name" value="Put_rhamnosyl_transferase"/>
</dbReference>
<dbReference type="EMBL" id="FNYD01000004">
    <property type="protein sequence ID" value="SEJ25294.1"/>
    <property type="molecule type" value="Genomic_DNA"/>
</dbReference>
<name>A0A1H6XCT9_9RHOB</name>
<sequence>MQVIGLCRFSWPGEGGFQVEHPDLDARIAYLYSDARMEARLRQFEAIALPGLRAQTDPDFTLLVIIGETLPEKWRDRLLALLEGFPQARVMPMPPGPHRRVMQDAINDARRDPDAACLQFRHDDDDAVAIDFVERLRRAARDCAGLLEGNRLVGFDFNRGLVARAGPQGLAVAETVIPLYGVALGLAARGGVRQTIMNFAHKKLNRFMPVVSFGDSAMFIRGLGQDNDSRQRPGIPEPKLTRPDPATVQLLHDRFRISEVDVRRVFAAR</sequence>
<keyword evidence="3" id="KW-1185">Reference proteome</keyword>
<organism evidence="2 3">
    <name type="scientific">Cribrihabitans marinus</name>
    <dbReference type="NCBI Taxonomy" id="1227549"/>
    <lineage>
        <taxon>Bacteria</taxon>
        <taxon>Pseudomonadati</taxon>
        <taxon>Pseudomonadota</taxon>
        <taxon>Alphaproteobacteria</taxon>
        <taxon>Rhodobacterales</taxon>
        <taxon>Paracoccaceae</taxon>
        <taxon>Cribrihabitans</taxon>
    </lineage>
</organism>
<evidence type="ECO:0000256" key="1">
    <source>
        <dbReference type="SAM" id="MobiDB-lite"/>
    </source>
</evidence>
<evidence type="ECO:0000313" key="2">
    <source>
        <dbReference type="EMBL" id="SEJ25294.1"/>
    </source>
</evidence>
<keyword evidence="2" id="KW-0808">Transferase</keyword>
<proteinExistence type="predicted"/>
<accession>A0A1H6XCT9</accession>
<feature type="region of interest" description="Disordered" evidence="1">
    <location>
        <begin position="224"/>
        <end position="243"/>
    </location>
</feature>
<reference evidence="2 3" key="1">
    <citation type="submission" date="2016-10" db="EMBL/GenBank/DDBJ databases">
        <authorList>
            <person name="de Groot N.N."/>
        </authorList>
    </citation>
    <scope>NUCLEOTIDE SEQUENCE [LARGE SCALE GENOMIC DNA]</scope>
    <source>
        <strain evidence="2 3">DSM 29340</strain>
    </source>
</reference>
<dbReference type="GO" id="GO:0016740">
    <property type="term" value="F:transferase activity"/>
    <property type="evidence" value="ECO:0007669"/>
    <property type="project" value="UniProtKB-KW"/>
</dbReference>
<dbReference type="RefSeq" id="WP_092364393.1">
    <property type="nucleotide sequence ID" value="NZ_BMGV01000004.1"/>
</dbReference>
<dbReference type="STRING" id="1227549.SAMN05444007_1045"/>
<dbReference type="Proteomes" id="UP000199379">
    <property type="component" value="Unassembled WGS sequence"/>
</dbReference>
<gene>
    <name evidence="2" type="ORF">SAMN05444007_1045</name>
</gene>
<evidence type="ECO:0000313" key="3">
    <source>
        <dbReference type="Proteomes" id="UP000199379"/>
    </source>
</evidence>
<protein>
    <submittedName>
        <fullName evidence="2">Putative rhamnosyl transferase</fullName>
    </submittedName>
</protein>